<evidence type="ECO:0000256" key="1">
    <source>
        <dbReference type="SAM" id="MobiDB-lite"/>
    </source>
</evidence>
<comment type="caution">
    <text evidence="2">The sequence shown here is derived from an EMBL/GenBank/DDBJ whole genome shotgun (WGS) entry which is preliminary data.</text>
</comment>
<feature type="region of interest" description="Disordered" evidence="1">
    <location>
        <begin position="88"/>
        <end position="112"/>
    </location>
</feature>
<feature type="region of interest" description="Disordered" evidence="1">
    <location>
        <begin position="45"/>
        <end position="65"/>
    </location>
</feature>
<feature type="compositionally biased region" description="Low complexity" evidence="1">
    <location>
        <begin position="90"/>
        <end position="103"/>
    </location>
</feature>
<gene>
    <name evidence="2" type="ORF">RFI_21118</name>
</gene>
<protein>
    <submittedName>
        <fullName evidence="2">Uncharacterized protein</fullName>
    </submittedName>
</protein>
<dbReference type="Proteomes" id="UP000023152">
    <property type="component" value="Unassembled WGS sequence"/>
</dbReference>
<feature type="non-terminal residue" evidence="2">
    <location>
        <position position="189"/>
    </location>
</feature>
<keyword evidence="3" id="KW-1185">Reference proteome</keyword>
<evidence type="ECO:0000313" key="2">
    <source>
        <dbReference type="EMBL" id="ETO16235.1"/>
    </source>
</evidence>
<feature type="compositionally biased region" description="Polar residues" evidence="1">
    <location>
        <begin position="52"/>
        <end position="64"/>
    </location>
</feature>
<reference evidence="2 3" key="1">
    <citation type="journal article" date="2013" name="Curr. Biol.">
        <title>The Genome of the Foraminiferan Reticulomyxa filosa.</title>
        <authorList>
            <person name="Glockner G."/>
            <person name="Hulsmann N."/>
            <person name="Schleicher M."/>
            <person name="Noegel A.A."/>
            <person name="Eichinger L."/>
            <person name="Gallinger C."/>
            <person name="Pawlowski J."/>
            <person name="Sierra R."/>
            <person name="Euteneuer U."/>
            <person name="Pillet L."/>
            <person name="Moustafa A."/>
            <person name="Platzer M."/>
            <person name="Groth M."/>
            <person name="Szafranski K."/>
            <person name="Schliwa M."/>
        </authorList>
    </citation>
    <scope>NUCLEOTIDE SEQUENCE [LARGE SCALE GENOMIC DNA]</scope>
</reference>
<accession>X6MSZ9</accession>
<organism evidence="2 3">
    <name type="scientific">Reticulomyxa filosa</name>
    <dbReference type="NCBI Taxonomy" id="46433"/>
    <lineage>
        <taxon>Eukaryota</taxon>
        <taxon>Sar</taxon>
        <taxon>Rhizaria</taxon>
        <taxon>Retaria</taxon>
        <taxon>Foraminifera</taxon>
        <taxon>Monothalamids</taxon>
        <taxon>Reticulomyxidae</taxon>
        <taxon>Reticulomyxa</taxon>
    </lineage>
</organism>
<sequence>MSKEGSDEPSSPSKTLSPLEQVLSTFLLLFCRQLLKQETNTQLKMAKGTKQRFGSTKEQSPTRNQRLDSKIATPFTTIIKIEKKKKNEMNKNSNANANENAKSMSERDTEKEAKMKECMKRLIKESEDNKRTLKELQEYIAKSNVIFQQYHDEHLKLVALQIHHMSSQFHQTAQQLRQHISSLQNEKLA</sequence>
<proteinExistence type="predicted"/>
<dbReference type="AlphaFoldDB" id="X6MSZ9"/>
<dbReference type="EMBL" id="ASPP01018455">
    <property type="protein sequence ID" value="ETO16235.1"/>
    <property type="molecule type" value="Genomic_DNA"/>
</dbReference>
<evidence type="ECO:0000313" key="3">
    <source>
        <dbReference type="Proteomes" id="UP000023152"/>
    </source>
</evidence>
<name>X6MSZ9_RETFI</name>